<dbReference type="GO" id="GO:0005178">
    <property type="term" value="F:integrin binding"/>
    <property type="evidence" value="ECO:0007669"/>
    <property type="project" value="InterPro"/>
</dbReference>
<dbReference type="PRINTS" id="PR01472">
    <property type="entry name" value="ICAMVCAM1"/>
</dbReference>
<dbReference type="InterPro" id="IPR003987">
    <property type="entry name" value="ICAM_VCAM_N"/>
</dbReference>
<keyword evidence="10" id="KW-0393">Immunoglobulin domain</keyword>
<keyword evidence="12" id="KW-1185">Reference proteome</keyword>
<name>A0A7L2YLH4_JACJC</name>
<dbReference type="InterPro" id="IPR047012">
    <property type="entry name" value="ICAM_VCAM"/>
</dbReference>
<keyword evidence="2" id="KW-0812">Transmembrane</keyword>
<accession>A0A7L2YLH4</accession>
<evidence type="ECO:0000256" key="2">
    <source>
        <dbReference type="ARBA" id="ARBA00022692"/>
    </source>
</evidence>
<evidence type="ECO:0000256" key="4">
    <source>
        <dbReference type="ARBA" id="ARBA00022737"/>
    </source>
</evidence>
<comment type="subcellular location">
    <subcellularLocation>
        <location evidence="1">Membrane</location>
        <topology evidence="1">Single-pass type I membrane protein</topology>
    </subcellularLocation>
</comment>
<sequence length="108" mass="12098">LLNVTEWNSSVLGYYSCFQERKVVTTKLTVYSAPELVVLEPVPALAVGTSQELRCHVVGAAPARSLEVTLQLGEGEMLSKKTFLQHRQDEPETVEVTHRLTAQRWHHG</sequence>
<keyword evidence="4" id="KW-0677">Repeat</keyword>
<dbReference type="InterPro" id="IPR013783">
    <property type="entry name" value="Ig-like_fold"/>
</dbReference>
<dbReference type="PANTHER" id="PTHR13771">
    <property type="entry name" value="INTERCELLULAR ADHESION MOLECULE"/>
    <property type="match status" value="1"/>
</dbReference>
<evidence type="ECO:0000256" key="10">
    <source>
        <dbReference type="ARBA" id="ARBA00023319"/>
    </source>
</evidence>
<dbReference type="Proteomes" id="UP000550086">
    <property type="component" value="Unassembled WGS sequence"/>
</dbReference>
<keyword evidence="6" id="KW-1133">Transmembrane helix</keyword>
<evidence type="ECO:0000313" key="11">
    <source>
        <dbReference type="EMBL" id="NXS95601.1"/>
    </source>
</evidence>
<dbReference type="GO" id="GO:0005886">
    <property type="term" value="C:plasma membrane"/>
    <property type="evidence" value="ECO:0007669"/>
    <property type="project" value="TreeGrafter"/>
</dbReference>
<dbReference type="Gene3D" id="2.60.40.10">
    <property type="entry name" value="Immunoglobulins"/>
    <property type="match status" value="1"/>
</dbReference>
<keyword evidence="8" id="KW-1015">Disulfide bond</keyword>
<dbReference type="PANTHER" id="PTHR13771:SF9">
    <property type="entry name" value="INTERCELLULAR ADHESION MOLECULE 5"/>
    <property type="match status" value="1"/>
</dbReference>
<organism evidence="11 12">
    <name type="scientific">Jacana jacana</name>
    <name type="common">Wattled jacana</name>
    <name type="synonym">Parra jacana</name>
    <dbReference type="NCBI Taxonomy" id="54508"/>
    <lineage>
        <taxon>Eukaryota</taxon>
        <taxon>Metazoa</taxon>
        <taxon>Chordata</taxon>
        <taxon>Craniata</taxon>
        <taxon>Vertebrata</taxon>
        <taxon>Euteleostomi</taxon>
        <taxon>Archelosauria</taxon>
        <taxon>Archosauria</taxon>
        <taxon>Dinosauria</taxon>
        <taxon>Saurischia</taxon>
        <taxon>Theropoda</taxon>
        <taxon>Coelurosauria</taxon>
        <taxon>Aves</taxon>
        <taxon>Neognathae</taxon>
        <taxon>Neoaves</taxon>
        <taxon>Charadriiformes</taxon>
        <taxon>Jacanidae</taxon>
        <taxon>Jacana</taxon>
    </lineage>
</organism>
<dbReference type="EMBL" id="VZTM01015718">
    <property type="protein sequence ID" value="NXS95601.1"/>
    <property type="molecule type" value="Genomic_DNA"/>
</dbReference>
<dbReference type="OrthoDB" id="5843397at2759"/>
<evidence type="ECO:0000256" key="3">
    <source>
        <dbReference type="ARBA" id="ARBA00022729"/>
    </source>
</evidence>
<gene>
    <name evidence="11" type="primary">Icam1</name>
    <name evidence="11" type="ORF">JACJAC_R14533</name>
</gene>
<dbReference type="GO" id="GO:0098609">
    <property type="term" value="P:cell-cell adhesion"/>
    <property type="evidence" value="ECO:0007669"/>
    <property type="project" value="InterPro"/>
</dbReference>
<evidence type="ECO:0000256" key="5">
    <source>
        <dbReference type="ARBA" id="ARBA00022889"/>
    </source>
</evidence>
<evidence type="ECO:0000256" key="8">
    <source>
        <dbReference type="ARBA" id="ARBA00023157"/>
    </source>
</evidence>
<keyword evidence="7" id="KW-0472">Membrane</keyword>
<proteinExistence type="predicted"/>
<evidence type="ECO:0000256" key="1">
    <source>
        <dbReference type="ARBA" id="ARBA00004479"/>
    </source>
</evidence>
<keyword evidence="9" id="KW-0325">Glycoprotein</keyword>
<comment type="caution">
    <text evidence="11">The sequence shown here is derived from an EMBL/GenBank/DDBJ whole genome shotgun (WGS) entry which is preliminary data.</text>
</comment>
<evidence type="ECO:0000256" key="7">
    <source>
        <dbReference type="ARBA" id="ARBA00023136"/>
    </source>
</evidence>
<keyword evidence="5" id="KW-0130">Cell adhesion</keyword>
<evidence type="ECO:0000256" key="9">
    <source>
        <dbReference type="ARBA" id="ARBA00023180"/>
    </source>
</evidence>
<dbReference type="InterPro" id="IPR036179">
    <property type="entry name" value="Ig-like_dom_sf"/>
</dbReference>
<dbReference type="SUPFAM" id="SSF48726">
    <property type="entry name" value="Immunoglobulin"/>
    <property type="match status" value="1"/>
</dbReference>
<evidence type="ECO:0000313" key="12">
    <source>
        <dbReference type="Proteomes" id="UP000550086"/>
    </source>
</evidence>
<protein>
    <submittedName>
        <fullName evidence="11">ICAM1 protein</fullName>
    </submittedName>
</protein>
<dbReference type="AlphaFoldDB" id="A0A7L2YLH4"/>
<feature type="non-terminal residue" evidence="11">
    <location>
        <position position="108"/>
    </location>
</feature>
<evidence type="ECO:0000256" key="6">
    <source>
        <dbReference type="ARBA" id="ARBA00022989"/>
    </source>
</evidence>
<feature type="non-terminal residue" evidence="11">
    <location>
        <position position="1"/>
    </location>
</feature>
<keyword evidence="3" id="KW-0732">Signal</keyword>
<reference evidence="11 12" key="1">
    <citation type="submission" date="2019-09" db="EMBL/GenBank/DDBJ databases">
        <title>Bird 10,000 Genomes (B10K) Project - Family phase.</title>
        <authorList>
            <person name="Zhang G."/>
        </authorList>
    </citation>
    <scope>NUCLEOTIDE SEQUENCE [LARGE SCALE GENOMIC DNA]</scope>
    <source>
        <strain evidence="11">B10K-DU-002-59</strain>
        <tissue evidence="11">Muscle</tissue>
    </source>
</reference>